<feature type="region of interest" description="Disordered" evidence="2">
    <location>
        <begin position="144"/>
        <end position="176"/>
    </location>
</feature>
<dbReference type="PANTHER" id="PTHR22895:SF0">
    <property type="entry name" value="ARMADILLO REPEAT-CONTAINING PROTEIN 6"/>
    <property type="match status" value="1"/>
</dbReference>
<dbReference type="Proteomes" id="UP000007264">
    <property type="component" value="Unassembled WGS sequence"/>
</dbReference>
<evidence type="ECO:0000313" key="5">
    <source>
        <dbReference type="Proteomes" id="UP000007264"/>
    </source>
</evidence>
<keyword evidence="5" id="KW-1185">Reference proteome</keyword>
<evidence type="ECO:0000256" key="1">
    <source>
        <dbReference type="ARBA" id="ARBA00022737"/>
    </source>
</evidence>
<evidence type="ECO:0000259" key="3">
    <source>
        <dbReference type="PROSITE" id="PS50006"/>
    </source>
</evidence>
<dbReference type="SUPFAM" id="SSF48371">
    <property type="entry name" value="ARM repeat"/>
    <property type="match status" value="1"/>
</dbReference>
<dbReference type="InterPro" id="IPR008984">
    <property type="entry name" value="SMAD_FHA_dom_sf"/>
</dbReference>
<dbReference type="InterPro" id="IPR016024">
    <property type="entry name" value="ARM-type_fold"/>
</dbReference>
<dbReference type="PANTHER" id="PTHR22895">
    <property type="entry name" value="ARMADILLO REPEAT-CONTAINING PROTEIN 6"/>
    <property type="match status" value="1"/>
</dbReference>
<feature type="domain" description="FHA" evidence="3">
    <location>
        <begin position="22"/>
        <end position="54"/>
    </location>
</feature>
<dbReference type="RefSeq" id="XP_005648918.1">
    <property type="nucleotide sequence ID" value="XM_005648861.1"/>
</dbReference>
<dbReference type="Gene3D" id="1.25.10.10">
    <property type="entry name" value="Leucine-rich Repeat Variant"/>
    <property type="match status" value="1"/>
</dbReference>
<dbReference type="OrthoDB" id="515811at2759"/>
<dbReference type="EMBL" id="AGSI01000006">
    <property type="protein sequence ID" value="EIE24374.1"/>
    <property type="molecule type" value="Genomic_DNA"/>
</dbReference>
<feature type="compositionally biased region" description="Polar residues" evidence="2">
    <location>
        <begin position="1"/>
        <end position="19"/>
    </location>
</feature>
<protein>
    <recommendedName>
        <fullName evidence="3">FHA domain-containing protein</fullName>
    </recommendedName>
</protein>
<dbReference type="InterPro" id="IPR000253">
    <property type="entry name" value="FHA_dom"/>
</dbReference>
<dbReference type="AlphaFoldDB" id="I0Z155"/>
<dbReference type="GeneID" id="17042046"/>
<accession>I0Z155</accession>
<gene>
    <name evidence="4" type="ORF">COCSUDRAFT_83678</name>
</gene>
<evidence type="ECO:0000256" key="2">
    <source>
        <dbReference type="SAM" id="MobiDB-lite"/>
    </source>
</evidence>
<sequence>MEQTSAESDPLRNGQQQARQLHERSSLYDVPAEQPRVLLLDCSTNGTFINGARAFSQGLGTPLNDGDRVSLVLSVTPLVEQYLIFHAEDKQMLASPAATRLRMRSLQTSNTLSCPLRCVAPSKIVANAAVRKLVHRFKVPANVRSRQPQLPQPPAQPASFLQSLPRLPVGEPPEEEEEEIQMSQLCPLNDEILPISATGLRMKQVDALLHQVESSEKDSEVLISSLETLAKIAWNDDEVRKEIADREGVSTIVNVMKRWTASGGVQCNGCLAIVSLVRSESEICQSNQWRVARAGGLEAIVSAMRRFREYAMVQLCALLCMVPLALENNILQAHLAGLGLPDIFLALTQHLDQVDLQAKGLVALGVLGQGEEPMHDAIRARQLQLGAARVIARALEHHGRSNEEVLWAALFALAVLVREGSAPHSLALRSTAAAGMLPLLQSCMAAYKGYRKRKIVITD</sequence>
<dbReference type="InterPro" id="IPR011989">
    <property type="entry name" value="ARM-like"/>
</dbReference>
<comment type="caution">
    <text evidence="4">The sequence shown here is derived from an EMBL/GenBank/DDBJ whole genome shotgun (WGS) entry which is preliminary data.</text>
</comment>
<dbReference type="STRING" id="574566.I0Z155"/>
<keyword evidence="1" id="KW-0677">Repeat</keyword>
<dbReference type="SUPFAM" id="SSF49879">
    <property type="entry name" value="SMAD/FHA domain"/>
    <property type="match status" value="1"/>
</dbReference>
<organism evidence="4 5">
    <name type="scientific">Coccomyxa subellipsoidea (strain C-169)</name>
    <name type="common">Green microalga</name>
    <dbReference type="NCBI Taxonomy" id="574566"/>
    <lineage>
        <taxon>Eukaryota</taxon>
        <taxon>Viridiplantae</taxon>
        <taxon>Chlorophyta</taxon>
        <taxon>core chlorophytes</taxon>
        <taxon>Trebouxiophyceae</taxon>
        <taxon>Trebouxiophyceae incertae sedis</taxon>
        <taxon>Coccomyxaceae</taxon>
        <taxon>Coccomyxa</taxon>
        <taxon>Coccomyxa subellipsoidea</taxon>
    </lineage>
</organism>
<feature type="region of interest" description="Disordered" evidence="2">
    <location>
        <begin position="1"/>
        <end position="26"/>
    </location>
</feature>
<dbReference type="KEGG" id="csl:COCSUDRAFT_83678"/>
<dbReference type="Gene3D" id="2.60.200.20">
    <property type="match status" value="1"/>
</dbReference>
<name>I0Z155_COCSC</name>
<reference evidence="4 5" key="1">
    <citation type="journal article" date="2012" name="Genome Biol.">
        <title>The genome of the polar eukaryotic microalga coccomyxa subellipsoidea reveals traits of cold adaptation.</title>
        <authorList>
            <person name="Blanc G."/>
            <person name="Agarkova I."/>
            <person name="Grimwood J."/>
            <person name="Kuo A."/>
            <person name="Brueggeman A."/>
            <person name="Dunigan D."/>
            <person name="Gurnon J."/>
            <person name="Ladunga I."/>
            <person name="Lindquist E."/>
            <person name="Lucas S."/>
            <person name="Pangilinan J."/>
            <person name="Proschold T."/>
            <person name="Salamov A."/>
            <person name="Schmutz J."/>
            <person name="Weeks D."/>
            <person name="Yamada T."/>
            <person name="Claverie J.M."/>
            <person name="Grigoriev I."/>
            <person name="Van Etten J."/>
            <person name="Lomsadze A."/>
            <person name="Borodovsky M."/>
        </authorList>
    </citation>
    <scope>NUCLEOTIDE SEQUENCE [LARGE SCALE GENOMIC DNA]</scope>
    <source>
        <strain evidence="4 5">C-169</strain>
    </source>
</reference>
<evidence type="ECO:0000313" key="4">
    <source>
        <dbReference type="EMBL" id="EIE24374.1"/>
    </source>
</evidence>
<proteinExistence type="predicted"/>
<dbReference type="PROSITE" id="PS50006">
    <property type="entry name" value="FHA_DOMAIN"/>
    <property type="match status" value="1"/>
</dbReference>